<sequence length="104" mass="11979">MAQRLLGERSAQGESRVISATDRWTQEATKVLGQSRQELSTHAGRRASWPRPHRQVIGRDARMSRRKRPMWGRLTCVSSFAPARRGSIHLIGPMTAFRRDQRRD</sequence>
<protein>
    <submittedName>
        <fullName evidence="2">Uncharacterized protein</fullName>
    </submittedName>
</protein>
<comment type="caution">
    <text evidence="2">The sequence shown here is derived from an EMBL/GenBank/DDBJ whole genome shotgun (WGS) entry which is preliminary data.</text>
</comment>
<reference evidence="2 3" key="1">
    <citation type="journal article" date="2021" name="Elife">
        <title>Chloroplast acquisition without the gene transfer in kleptoplastic sea slugs, Plakobranchus ocellatus.</title>
        <authorList>
            <person name="Maeda T."/>
            <person name="Takahashi S."/>
            <person name="Yoshida T."/>
            <person name="Shimamura S."/>
            <person name="Takaki Y."/>
            <person name="Nagai Y."/>
            <person name="Toyoda A."/>
            <person name="Suzuki Y."/>
            <person name="Arimoto A."/>
            <person name="Ishii H."/>
            <person name="Satoh N."/>
            <person name="Nishiyama T."/>
            <person name="Hasebe M."/>
            <person name="Maruyama T."/>
            <person name="Minagawa J."/>
            <person name="Obokata J."/>
            <person name="Shigenobu S."/>
        </authorList>
    </citation>
    <scope>NUCLEOTIDE SEQUENCE [LARGE SCALE GENOMIC DNA]</scope>
</reference>
<keyword evidence="3" id="KW-1185">Reference proteome</keyword>
<dbReference type="Proteomes" id="UP000735302">
    <property type="component" value="Unassembled WGS sequence"/>
</dbReference>
<dbReference type="AlphaFoldDB" id="A0AAV4A0W9"/>
<accession>A0AAV4A0W9</accession>
<evidence type="ECO:0000256" key="1">
    <source>
        <dbReference type="SAM" id="MobiDB-lite"/>
    </source>
</evidence>
<feature type="region of interest" description="Disordered" evidence="1">
    <location>
        <begin position="34"/>
        <end position="65"/>
    </location>
</feature>
<organism evidence="2 3">
    <name type="scientific">Plakobranchus ocellatus</name>
    <dbReference type="NCBI Taxonomy" id="259542"/>
    <lineage>
        <taxon>Eukaryota</taxon>
        <taxon>Metazoa</taxon>
        <taxon>Spiralia</taxon>
        <taxon>Lophotrochozoa</taxon>
        <taxon>Mollusca</taxon>
        <taxon>Gastropoda</taxon>
        <taxon>Heterobranchia</taxon>
        <taxon>Euthyneura</taxon>
        <taxon>Panpulmonata</taxon>
        <taxon>Sacoglossa</taxon>
        <taxon>Placobranchoidea</taxon>
        <taxon>Plakobranchidae</taxon>
        <taxon>Plakobranchus</taxon>
    </lineage>
</organism>
<evidence type="ECO:0000313" key="2">
    <source>
        <dbReference type="EMBL" id="GFO00283.1"/>
    </source>
</evidence>
<dbReference type="EMBL" id="BLXT01003068">
    <property type="protein sequence ID" value="GFO00283.1"/>
    <property type="molecule type" value="Genomic_DNA"/>
</dbReference>
<proteinExistence type="predicted"/>
<name>A0AAV4A0W9_9GAST</name>
<gene>
    <name evidence="2" type="ORF">PoB_002678800</name>
</gene>
<evidence type="ECO:0000313" key="3">
    <source>
        <dbReference type="Proteomes" id="UP000735302"/>
    </source>
</evidence>